<dbReference type="PANTHER" id="PTHR22926">
    <property type="entry name" value="PHOSPHO-N-ACETYLMURAMOYL-PENTAPEPTIDE-TRANSFERASE"/>
    <property type="match status" value="1"/>
</dbReference>
<gene>
    <name evidence="9" type="ORF">PRVXH_001228</name>
</gene>
<dbReference type="EC" id="2.7.8.-" evidence="9"/>
<dbReference type="InterPro" id="IPR018480">
    <property type="entry name" value="PNAcMuramoyl-5peptid_Trfase_CS"/>
</dbReference>
<dbReference type="GO" id="GO:0046872">
    <property type="term" value="F:metal ion binding"/>
    <property type="evidence" value="ECO:0007669"/>
    <property type="project" value="UniProtKB-KW"/>
</dbReference>
<evidence type="ECO:0000256" key="8">
    <source>
        <dbReference type="SAM" id="Phobius"/>
    </source>
</evidence>
<feature type="transmembrane region" description="Helical" evidence="8">
    <location>
        <begin position="46"/>
        <end position="64"/>
    </location>
</feature>
<dbReference type="GO" id="GO:0044038">
    <property type="term" value="P:cell wall macromolecule biosynthetic process"/>
    <property type="evidence" value="ECO:0007669"/>
    <property type="project" value="TreeGrafter"/>
</dbReference>
<keyword evidence="4 8" id="KW-0812">Transmembrane</keyword>
<feature type="transmembrane region" description="Helical" evidence="8">
    <location>
        <begin position="303"/>
        <end position="321"/>
    </location>
</feature>
<dbReference type="PANTHER" id="PTHR22926:SF3">
    <property type="entry name" value="UNDECAPRENYL-PHOSPHATE ALPHA-N-ACETYLGLUCOSAMINYL 1-PHOSPHATE TRANSFERASE"/>
    <property type="match status" value="1"/>
</dbReference>
<dbReference type="GO" id="GO:0005886">
    <property type="term" value="C:plasma membrane"/>
    <property type="evidence" value="ECO:0007669"/>
    <property type="project" value="UniProtKB-SubCell"/>
</dbReference>
<reference evidence="9" key="1">
    <citation type="journal article" date="2018" name="Antonie Van Leeuwenhoek">
        <title>Proteinivorax hydrogeniformans sp. nov., an anaerobic, haloalkaliphilic bacterium fermenting proteinaceous compounds with high hydrogen production.</title>
        <authorList>
            <person name="Boltyanskaya Y."/>
            <person name="Detkova E."/>
            <person name="Pimenov N."/>
            <person name="Kevbrin V."/>
        </authorList>
    </citation>
    <scope>NUCLEOTIDE SEQUENCE</scope>
    <source>
        <strain evidence="9">Z-710</strain>
    </source>
</reference>
<keyword evidence="2" id="KW-1003">Cell membrane</keyword>
<sequence length="350" mass="38021">MGNLLYISLGFLLCLIAIPFSMKIGEKFILDKPSKRKIHTIAKPRSGGIAIFAAFIAANLMLDIVPDKALIPITLVFILGIIDDMYTLKAKGKLTSQIVIGLVTYLVGFEFSYISIGEMTLHFSTVPSILLTILWVTAIMNAVNLIDGLDGLSSLLSSISLTTFLIITLFLGSSLQGLILVYLGATLAFFIYNKFPAKIFLGDCGSLQLGYILSLASLDILAQNTNTQVIGIIFLVFVPVFDTTCAIIRRSANKQPIFAPDCKHIHHKLLAHNISPCNSCYILGILSVLAAIAGTAILLMPNIMIIILLSILMSLIAYLAYAPEKCILPIYTKITLKELATTSDKSNSND</sequence>
<dbReference type="InterPro" id="IPR000715">
    <property type="entry name" value="Glycosyl_transferase_4"/>
</dbReference>
<evidence type="ECO:0000313" key="9">
    <source>
        <dbReference type="EMBL" id="XCI29878.1"/>
    </source>
</evidence>
<reference evidence="9" key="2">
    <citation type="submission" date="2024-06" db="EMBL/GenBank/DDBJ databases">
        <authorList>
            <person name="Petrova K.O."/>
            <person name="Toshchakov S.V."/>
            <person name="Boltjanskaja Y.V."/>
            <person name="Kevbrin V.V."/>
        </authorList>
    </citation>
    <scope>NUCLEOTIDE SEQUENCE</scope>
    <source>
        <strain evidence="9">Z-710</strain>
    </source>
</reference>
<evidence type="ECO:0000256" key="3">
    <source>
        <dbReference type="ARBA" id="ARBA00022679"/>
    </source>
</evidence>
<feature type="binding site" evidence="7">
    <location>
        <position position="203"/>
    </location>
    <ligand>
        <name>Mg(2+)</name>
        <dbReference type="ChEBI" id="CHEBI:18420"/>
    </ligand>
</feature>
<keyword evidence="3 9" id="KW-0808">Transferase</keyword>
<feature type="transmembrane region" description="Helical" evidence="8">
    <location>
        <begin position="98"/>
        <end position="116"/>
    </location>
</feature>
<evidence type="ECO:0000256" key="7">
    <source>
        <dbReference type="PIRSR" id="PIRSR600715-1"/>
    </source>
</evidence>
<organism evidence="9">
    <name type="scientific">Proteinivorax hydrogeniformans</name>
    <dbReference type="NCBI Taxonomy" id="1826727"/>
    <lineage>
        <taxon>Bacteria</taxon>
        <taxon>Bacillati</taxon>
        <taxon>Bacillota</taxon>
        <taxon>Clostridia</taxon>
        <taxon>Eubacteriales</taxon>
        <taxon>Proteinivoracaceae</taxon>
        <taxon>Proteinivorax</taxon>
    </lineage>
</organism>
<dbReference type="CDD" id="cd06853">
    <property type="entry name" value="GT_WecA_like"/>
    <property type="match status" value="1"/>
</dbReference>
<dbReference type="GO" id="GO:0009103">
    <property type="term" value="P:lipopolysaccharide biosynthetic process"/>
    <property type="evidence" value="ECO:0007669"/>
    <property type="project" value="TreeGrafter"/>
</dbReference>
<evidence type="ECO:0000256" key="1">
    <source>
        <dbReference type="ARBA" id="ARBA00004651"/>
    </source>
</evidence>
<proteinExistence type="predicted"/>
<feature type="transmembrane region" description="Helical" evidence="8">
    <location>
        <begin position="228"/>
        <end position="248"/>
    </location>
</feature>
<keyword evidence="6 8" id="KW-0472">Membrane</keyword>
<feature type="transmembrane region" description="Helical" evidence="8">
    <location>
        <begin position="200"/>
        <end position="222"/>
    </location>
</feature>
<evidence type="ECO:0000256" key="2">
    <source>
        <dbReference type="ARBA" id="ARBA00022475"/>
    </source>
</evidence>
<feature type="transmembrane region" description="Helical" evidence="8">
    <location>
        <begin position="128"/>
        <end position="146"/>
    </location>
</feature>
<name>A0AAU8HWX0_9FIRM</name>
<dbReference type="RefSeq" id="WP_353894425.1">
    <property type="nucleotide sequence ID" value="NZ_CP159485.1"/>
</dbReference>
<dbReference type="GO" id="GO:0071555">
    <property type="term" value="P:cell wall organization"/>
    <property type="evidence" value="ECO:0007669"/>
    <property type="project" value="TreeGrafter"/>
</dbReference>
<keyword evidence="7" id="KW-0479">Metal-binding</keyword>
<keyword evidence="5 8" id="KW-1133">Transmembrane helix</keyword>
<feature type="transmembrane region" description="Helical" evidence="8">
    <location>
        <begin position="278"/>
        <end position="297"/>
    </location>
</feature>
<dbReference type="AlphaFoldDB" id="A0AAU8HWX0"/>
<dbReference type="GO" id="GO:0016780">
    <property type="term" value="F:phosphotransferase activity, for other substituted phosphate groups"/>
    <property type="evidence" value="ECO:0007669"/>
    <property type="project" value="InterPro"/>
</dbReference>
<accession>A0AAU8HWX0</accession>
<feature type="transmembrane region" description="Helical" evidence="8">
    <location>
        <begin position="177"/>
        <end position="193"/>
    </location>
</feature>
<evidence type="ECO:0000256" key="4">
    <source>
        <dbReference type="ARBA" id="ARBA00022692"/>
    </source>
</evidence>
<comment type="cofactor">
    <cofactor evidence="7">
        <name>Mg(2+)</name>
        <dbReference type="ChEBI" id="CHEBI:18420"/>
    </cofactor>
</comment>
<comment type="subcellular location">
    <subcellularLocation>
        <location evidence="1">Cell membrane</location>
        <topology evidence="1">Multi-pass membrane protein</topology>
    </subcellularLocation>
</comment>
<dbReference type="PROSITE" id="PS01348">
    <property type="entry name" value="MRAY_2"/>
    <property type="match status" value="1"/>
</dbReference>
<evidence type="ECO:0000256" key="5">
    <source>
        <dbReference type="ARBA" id="ARBA00022989"/>
    </source>
</evidence>
<dbReference type="Pfam" id="PF00953">
    <property type="entry name" value="Glycos_transf_4"/>
    <property type="match status" value="1"/>
</dbReference>
<feature type="transmembrane region" description="Helical" evidence="8">
    <location>
        <begin position="6"/>
        <end position="25"/>
    </location>
</feature>
<protein>
    <submittedName>
        <fullName evidence="9">MraY family glycosyltransferase</fullName>
        <ecNumber evidence="9">2.7.8.-</ecNumber>
    </submittedName>
</protein>
<evidence type="ECO:0000256" key="6">
    <source>
        <dbReference type="ARBA" id="ARBA00023136"/>
    </source>
</evidence>
<dbReference type="EMBL" id="CP159485">
    <property type="protein sequence ID" value="XCI29878.1"/>
    <property type="molecule type" value="Genomic_DNA"/>
</dbReference>
<feature type="binding site" evidence="7">
    <location>
        <position position="144"/>
    </location>
    <ligand>
        <name>Mg(2+)</name>
        <dbReference type="ChEBI" id="CHEBI:18420"/>
    </ligand>
</feature>
<keyword evidence="7" id="KW-0460">Magnesium</keyword>